<dbReference type="InterPro" id="IPR013763">
    <property type="entry name" value="Cyclin-like_dom"/>
</dbReference>
<dbReference type="AlphaFoldDB" id="A0A0N4VIS4"/>
<keyword evidence="3" id="KW-0131">Cell cycle</keyword>
<feature type="domain" description="Cyclin C-terminal" evidence="7">
    <location>
        <begin position="252"/>
        <end position="370"/>
    </location>
</feature>
<dbReference type="Pfam" id="PF00134">
    <property type="entry name" value="Cyclin_N"/>
    <property type="match status" value="1"/>
</dbReference>
<evidence type="ECO:0000313" key="10">
    <source>
        <dbReference type="WBParaSite" id="EVEC_0001072701-mRNA-1"/>
    </source>
</evidence>
<proteinExistence type="inferred from homology"/>
<evidence type="ECO:0000256" key="4">
    <source>
        <dbReference type="RuleBase" id="RU000383"/>
    </source>
</evidence>
<dbReference type="GO" id="GO:0051301">
    <property type="term" value="P:cell division"/>
    <property type="evidence" value="ECO:0007669"/>
    <property type="project" value="UniProtKB-KW"/>
</dbReference>
<keyword evidence="2 4" id="KW-0195">Cyclin</keyword>
<dbReference type="Gene3D" id="1.10.472.10">
    <property type="entry name" value="Cyclin-like"/>
    <property type="match status" value="2"/>
</dbReference>
<sequence>MIPLQITPENKENSERQNETVSSDRIRQAVSLSEVTNVMETETTSGEVVRKKSILAKRPYPFDKDGDSSICNELELIENKKSSADILEECDISEECDIPEEYDISEECIEKADKGSSSAVHVDEFPLNFKIREERFDVGNYLEKNRVAWNRRAKIVDWLVEMHNCLDMSEDSLYTAIKLTDLYLDRTADQIENQNMELVGICALFIAGKLLEQRAPPVDDFVSICGTGFTCNQILKMERQVLEAVNYRLTYPLACQFLQEISKAVLLDSTTLTLARYYLETSLLFYEFVGVRGSLMASACLLLALRSRGHYDWNIELVKITGYELENVESLMWTINHALIMRSKLFPTLGVTFQKYSTIESLRVAELPFLDDIFCPAALIGPPPELSFKK</sequence>
<dbReference type="FunFam" id="1.10.472.10:FF:000001">
    <property type="entry name" value="G2/mitotic-specific cyclin"/>
    <property type="match status" value="1"/>
</dbReference>
<dbReference type="InterPro" id="IPR006671">
    <property type="entry name" value="Cyclin_N"/>
</dbReference>
<gene>
    <name evidence="8" type="ORF">EVEC_LOCUS10070</name>
</gene>
<dbReference type="SMART" id="SM00385">
    <property type="entry name" value="CYCLIN"/>
    <property type="match status" value="2"/>
</dbReference>
<reference evidence="10" key="1">
    <citation type="submission" date="2017-02" db="UniProtKB">
        <authorList>
            <consortium name="WormBaseParasite"/>
        </authorList>
    </citation>
    <scope>IDENTIFICATION</scope>
</reference>
<dbReference type="Pfam" id="PF02984">
    <property type="entry name" value="Cyclin_C"/>
    <property type="match status" value="1"/>
</dbReference>
<feature type="domain" description="Cyclin-like" evidence="6">
    <location>
        <begin position="157"/>
        <end position="243"/>
    </location>
</feature>
<evidence type="ECO:0000259" key="7">
    <source>
        <dbReference type="SMART" id="SM01332"/>
    </source>
</evidence>
<reference evidence="8 9" key="2">
    <citation type="submission" date="2018-10" db="EMBL/GenBank/DDBJ databases">
        <authorList>
            <consortium name="Pathogen Informatics"/>
        </authorList>
    </citation>
    <scope>NUCLEOTIDE SEQUENCE [LARGE SCALE GENOMIC DNA]</scope>
</reference>
<evidence type="ECO:0000313" key="9">
    <source>
        <dbReference type="Proteomes" id="UP000274131"/>
    </source>
</evidence>
<dbReference type="InterPro" id="IPR036915">
    <property type="entry name" value="Cyclin-like_sf"/>
</dbReference>
<dbReference type="PANTHER" id="PTHR10177">
    <property type="entry name" value="CYCLINS"/>
    <property type="match status" value="1"/>
</dbReference>
<organism evidence="10">
    <name type="scientific">Enterobius vermicularis</name>
    <name type="common">Human pinworm</name>
    <dbReference type="NCBI Taxonomy" id="51028"/>
    <lineage>
        <taxon>Eukaryota</taxon>
        <taxon>Metazoa</taxon>
        <taxon>Ecdysozoa</taxon>
        <taxon>Nematoda</taxon>
        <taxon>Chromadorea</taxon>
        <taxon>Rhabditida</taxon>
        <taxon>Spirurina</taxon>
        <taxon>Oxyuridomorpha</taxon>
        <taxon>Oxyuroidea</taxon>
        <taxon>Oxyuridae</taxon>
        <taxon>Enterobius</taxon>
    </lineage>
</organism>
<dbReference type="STRING" id="51028.A0A0N4VIS4"/>
<keyword evidence="1" id="KW-0132">Cell division</keyword>
<evidence type="ECO:0000256" key="3">
    <source>
        <dbReference type="ARBA" id="ARBA00023306"/>
    </source>
</evidence>
<feature type="domain" description="Cyclin-like" evidence="6">
    <location>
        <begin position="256"/>
        <end position="371"/>
    </location>
</feature>
<feature type="region of interest" description="Disordered" evidence="5">
    <location>
        <begin position="1"/>
        <end position="26"/>
    </location>
</feature>
<dbReference type="InterPro" id="IPR004367">
    <property type="entry name" value="Cyclin_C-dom"/>
</dbReference>
<dbReference type="Proteomes" id="UP000274131">
    <property type="component" value="Unassembled WGS sequence"/>
</dbReference>
<protein>
    <submittedName>
        <fullName evidence="10">G2/mitotic-specific cyclin-B3</fullName>
    </submittedName>
</protein>
<name>A0A0N4VIS4_ENTVE</name>
<dbReference type="SUPFAM" id="SSF47954">
    <property type="entry name" value="Cyclin-like"/>
    <property type="match status" value="2"/>
</dbReference>
<dbReference type="OrthoDB" id="5590282at2759"/>
<accession>A0A0N4VIS4</accession>
<dbReference type="GO" id="GO:0044772">
    <property type="term" value="P:mitotic cell cycle phase transition"/>
    <property type="evidence" value="ECO:0007669"/>
    <property type="project" value="InterPro"/>
</dbReference>
<feature type="compositionally biased region" description="Basic and acidic residues" evidence="5">
    <location>
        <begin position="9"/>
        <end position="26"/>
    </location>
</feature>
<dbReference type="EMBL" id="UXUI01010513">
    <property type="protein sequence ID" value="VDD95319.1"/>
    <property type="molecule type" value="Genomic_DNA"/>
</dbReference>
<comment type="similarity">
    <text evidence="4">Belongs to the cyclin family.</text>
</comment>
<evidence type="ECO:0000259" key="6">
    <source>
        <dbReference type="SMART" id="SM00385"/>
    </source>
</evidence>
<dbReference type="InterPro" id="IPR046965">
    <property type="entry name" value="Cyclin_A/B-like"/>
</dbReference>
<dbReference type="InterPro" id="IPR039361">
    <property type="entry name" value="Cyclin"/>
</dbReference>
<evidence type="ECO:0000256" key="1">
    <source>
        <dbReference type="ARBA" id="ARBA00022618"/>
    </source>
</evidence>
<evidence type="ECO:0000313" key="8">
    <source>
        <dbReference type="EMBL" id="VDD95319.1"/>
    </source>
</evidence>
<dbReference type="WBParaSite" id="EVEC_0001072701-mRNA-1">
    <property type="protein sequence ID" value="EVEC_0001072701-mRNA-1"/>
    <property type="gene ID" value="EVEC_0001072701"/>
</dbReference>
<dbReference type="SMART" id="SM01332">
    <property type="entry name" value="Cyclin_C"/>
    <property type="match status" value="1"/>
</dbReference>
<dbReference type="GO" id="GO:0016538">
    <property type="term" value="F:cyclin-dependent protein serine/threonine kinase regulator activity"/>
    <property type="evidence" value="ECO:0007669"/>
    <property type="project" value="InterPro"/>
</dbReference>
<keyword evidence="9" id="KW-1185">Reference proteome</keyword>
<dbReference type="PIRSF" id="PIRSF001771">
    <property type="entry name" value="Cyclin_A_B_D_E"/>
    <property type="match status" value="1"/>
</dbReference>
<evidence type="ECO:0000256" key="5">
    <source>
        <dbReference type="SAM" id="MobiDB-lite"/>
    </source>
</evidence>
<evidence type="ECO:0000256" key="2">
    <source>
        <dbReference type="ARBA" id="ARBA00023127"/>
    </source>
</evidence>